<dbReference type="VEuPathDB" id="GiardiaDB:SS50377_22324"/>
<accession>V6LCL1</accession>
<dbReference type="RefSeq" id="XP_067765482.1">
    <property type="nucleotide sequence ID" value="XM_067906214.1"/>
</dbReference>
<feature type="transmembrane region" description="Helical" evidence="1">
    <location>
        <begin position="32"/>
        <end position="51"/>
    </location>
</feature>
<proteinExistence type="predicted"/>
<feature type="transmembrane region" description="Helical" evidence="1">
    <location>
        <begin position="194"/>
        <end position="216"/>
    </location>
</feature>
<evidence type="ECO:0000256" key="1">
    <source>
        <dbReference type="SAM" id="Phobius"/>
    </source>
</evidence>
<sequence>MTQKIKVKQYQINQISAINKLLKIEYLMFRKVFIYFNTLFYALFKQPFVILKLILQQEKQHQINFFFIKVTSLIISGLLFQKVPFSFIYHLMKNQNITRIQGMQALIDPIILILQYNLQNQQSSLYVQFSISSSIVYILCSCLMTAGILLKFVSMTIILLDGSFDIISMLVNAKFSEIRSVLIQNLNPGRQYKLFFQDSFEIFNMIFTLLFMNLLFEPSLTSQVTYICFELLADAIKIIHTLDFNKTSLETIKQMKLADENYYCLTEVKFTINPVSYISIIIYLSQYFNGFYTIQSLIGFTLLVALIIQFYFSKHQPIHKDVIEVEQLSKITLCSAP</sequence>
<dbReference type="GeneID" id="94296347"/>
<keyword evidence="1" id="KW-1133">Transmembrane helix</keyword>
<protein>
    <submittedName>
        <fullName evidence="2">Transmembrane domain-containing protein</fullName>
    </submittedName>
</protein>
<dbReference type="EMBL" id="AUWU02000003">
    <property type="protein sequence ID" value="KAH0574709.1"/>
    <property type="molecule type" value="Genomic_DNA"/>
</dbReference>
<gene>
    <name evidence="3" type="ORF">SS50377_22324</name>
    <name evidence="2" type="ORF">SS50377_ee016</name>
</gene>
<dbReference type="AlphaFoldDB" id="V6LCL1"/>
<name>V6LCL1_9EUKA</name>
<evidence type="ECO:0000313" key="2">
    <source>
        <dbReference type="EMBL" id="EST42182.1"/>
    </source>
</evidence>
<evidence type="ECO:0000313" key="3">
    <source>
        <dbReference type="EMBL" id="KAH0574709.1"/>
    </source>
</evidence>
<keyword evidence="1" id="KW-0472">Membrane</keyword>
<dbReference type="EMBL" id="KI546166">
    <property type="protein sequence ID" value="EST42182.1"/>
    <property type="molecule type" value="Genomic_DNA"/>
</dbReference>
<keyword evidence="1 2" id="KW-0812">Transmembrane</keyword>
<feature type="transmembrane region" description="Helical" evidence="1">
    <location>
        <begin position="292"/>
        <end position="312"/>
    </location>
</feature>
<evidence type="ECO:0000313" key="4">
    <source>
        <dbReference type="Proteomes" id="UP000018208"/>
    </source>
</evidence>
<keyword evidence="4" id="KW-1185">Reference proteome</keyword>
<reference evidence="3" key="2">
    <citation type="submission" date="2020-12" db="EMBL/GenBank/DDBJ databases">
        <title>New Spironucleus salmonicida genome in near-complete chromosomes.</title>
        <authorList>
            <person name="Xu F."/>
            <person name="Kurt Z."/>
            <person name="Jimenez-Gonzalez A."/>
            <person name="Astvaldsson A."/>
            <person name="Andersson J.O."/>
            <person name="Svard S.G."/>
        </authorList>
    </citation>
    <scope>NUCLEOTIDE SEQUENCE</scope>
    <source>
        <strain evidence="3">ATCC 50377</strain>
    </source>
</reference>
<organism evidence="2">
    <name type="scientific">Spironucleus salmonicida</name>
    <dbReference type="NCBI Taxonomy" id="348837"/>
    <lineage>
        <taxon>Eukaryota</taxon>
        <taxon>Metamonada</taxon>
        <taxon>Diplomonadida</taxon>
        <taxon>Hexamitidae</taxon>
        <taxon>Hexamitinae</taxon>
        <taxon>Spironucleus</taxon>
    </lineage>
</organism>
<dbReference type="KEGG" id="ssao:94296347"/>
<reference evidence="2 3" key="1">
    <citation type="journal article" date="2014" name="PLoS Genet.">
        <title>The Genome of Spironucleus salmonicida Highlights a Fish Pathogen Adapted to Fluctuating Environments.</title>
        <authorList>
            <person name="Xu F."/>
            <person name="Jerlstrom-Hultqvist J."/>
            <person name="Einarsson E."/>
            <person name="Astvaldsson A."/>
            <person name="Svard S.G."/>
            <person name="Andersson J.O."/>
        </authorList>
    </citation>
    <scope>NUCLEOTIDE SEQUENCE</scope>
    <source>
        <strain evidence="3">ATCC 50377</strain>
    </source>
</reference>
<dbReference type="Proteomes" id="UP000018208">
    <property type="component" value="Unassembled WGS sequence"/>
</dbReference>